<feature type="transmembrane region" description="Helical" evidence="1">
    <location>
        <begin position="90"/>
        <end position="112"/>
    </location>
</feature>
<protein>
    <submittedName>
        <fullName evidence="2">Uncharacterized protein</fullName>
    </submittedName>
</protein>
<dbReference type="EMBL" id="MHKU01000032">
    <property type="protein sequence ID" value="OGY96410.1"/>
    <property type="molecule type" value="Genomic_DNA"/>
</dbReference>
<evidence type="ECO:0000313" key="2">
    <source>
        <dbReference type="EMBL" id="OGY96410.1"/>
    </source>
</evidence>
<feature type="transmembrane region" description="Helical" evidence="1">
    <location>
        <begin position="20"/>
        <end position="45"/>
    </location>
</feature>
<keyword evidence="1" id="KW-1133">Transmembrane helix</keyword>
<gene>
    <name evidence="2" type="ORF">A2122_01605</name>
</gene>
<sequence length="333" mass="37487">MENFDPQASRKIRPLRLLPYLLFILTLGALLYVAVAFSYCGGGFICIEVPLSITLPPIFIGFTATMLLYEWLKRLLIKRQKNGAISSAPYIIATVLALLIVFPLSVILGSAVEKYIITHIIYREEYLRSLASQKADAEAFSRTLSDANRIRNELEGFVKIQSVDITETTNGDKGGFTIALTMSSKKPIVTPMVSLELNRYIEHDQYEVPDGTIKYFTPIDFAKISLNESPQTITFFIPWNNASPPALSYAQDYFRPGPFYLDMVIPYVHNNVPIKMIFTGYIPRGNLYARSIKETQGFGAAGGYTAYIYYVDDRLKTPSFTLSDISKRILSTE</sequence>
<keyword evidence="1" id="KW-0472">Membrane</keyword>
<comment type="caution">
    <text evidence="2">The sequence shown here is derived from an EMBL/GenBank/DDBJ whole genome shotgun (WGS) entry which is preliminary data.</text>
</comment>
<dbReference type="AlphaFoldDB" id="A0A1G2C704"/>
<evidence type="ECO:0000256" key="1">
    <source>
        <dbReference type="SAM" id="Phobius"/>
    </source>
</evidence>
<accession>A0A1G2C704</accession>
<evidence type="ECO:0000313" key="3">
    <source>
        <dbReference type="Proteomes" id="UP000176648"/>
    </source>
</evidence>
<feature type="transmembrane region" description="Helical" evidence="1">
    <location>
        <begin position="51"/>
        <end position="69"/>
    </location>
</feature>
<keyword evidence="1" id="KW-0812">Transmembrane</keyword>
<organism evidence="2 3">
    <name type="scientific">Candidatus Liptonbacteria bacterium GWB1_49_6</name>
    <dbReference type="NCBI Taxonomy" id="1798644"/>
    <lineage>
        <taxon>Bacteria</taxon>
        <taxon>Candidatus Liptoniibacteriota</taxon>
    </lineage>
</organism>
<dbReference type="Proteomes" id="UP000176648">
    <property type="component" value="Unassembled WGS sequence"/>
</dbReference>
<reference evidence="2 3" key="1">
    <citation type="journal article" date="2016" name="Nat. Commun.">
        <title>Thousands of microbial genomes shed light on interconnected biogeochemical processes in an aquifer system.</title>
        <authorList>
            <person name="Anantharaman K."/>
            <person name="Brown C.T."/>
            <person name="Hug L.A."/>
            <person name="Sharon I."/>
            <person name="Castelle C.J."/>
            <person name="Probst A.J."/>
            <person name="Thomas B.C."/>
            <person name="Singh A."/>
            <person name="Wilkins M.J."/>
            <person name="Karaoz U."/>
            <person name="Brodie E.L."/>
            <person name="Williams K.H."/>
            <person name="Hubbard S.S."/>
            <person name="Banfield J.F."/>
        </authorList>
    </citation>
    <scope>NUCLEOTIDE SEQUENCE [LARGE SCALE GENOMIC DNA]</scope>
</reference>
<name>A0A1G2C704_9BACT</name>
<proteinExistence type="predicted"/>